<feature type="compositionally biased region" description="Polar residues" evidence="8">
    <location>
        <begin position="89"/>
        <end position="101"/>
    </location>
</feature>
<dbReference type="Proteomes" id="UP001066276">
    <property type="component" value="Chromosome 4_1"/>
</dbReference>
<gene>
    <name evidence="10" type="ORF">NDU88_004802</name>
</gene>
<evidence type="ECO:0000256" key="2">
    <source>
        <dbReference type="ARBA" id="ARBA00022723"/>
    </source>
</evidence>
<dbReference type="PROSITE" id="PS51799">
    <property type="entry name" value="ZF_C2H2_AKAP95"/>
    <property type="match status" value="2"/>
</dbReference>
<feature type="compositionally biased region" description="Basic and acidic residues" evidence="8">
    <location>
        <begin position="463"/>
        <end position="481"/>
    </location>
</feature>
<comment type="similarity">
    <text evidence="7">Belongs to the AKAP95 family.</text>
</comment>
<feature type="region of interest" description="Disordered" evidence="8">
    <location>
        <begin position="457"/>
        <end position="558"/>
    </location>
</feature>
<evidence type="ECO:0000256" key="4">
    <source>
        <dbReference type="ARBA" id="ARBA00022771"/>
    </source>
</evidence>
<comment type="subcellular location">
    <subcellularLocation>
        <location evidence="1">Nucleus</location>
    </subcellularLocation>
</comment>
<comment type="caution">
    <text evidence="10">The sequence shown here is derived from an EMBL/GenBank/DDBJ whole genome shotgun (WGS) entry which is preliminary data.</text>
</comment>
<evidence type="ECO:0000256" key="6">
    <source>
        <dbReference type="ARBA" id="ARBA00023242"/>
    </source>
</evidence>
<name>A0AAV7T8H6_PLEWA</name>
<feature type="domain" description="C2H2 AKAP95-type" evidence="9">
    <location>
        <begin position="303"/>
        <end position="325"/>
    </location>
</feature>
<dbReference type="InterPro" id="IPR007071">
    <property type="entry name" value="AKAP95"/>
</dbReference>
<keyword evidence="5" id="KW-0862">Zinc</keyword>
<dbReference type="AlphaFoldDB" id="A0AAV7T8H6"/>
<dbReference type="EMBL" id="JANPWB010000007">
    <property type="protein sequence ID" value="KAJ1172960.1"/>
    <property type="molecule type" value="Genomic_DNA"/>
</dbReference>
<organism evidence="10 11">
    <name type="scientific">Pleurodeles waltl</name>
    <name type="common">Iberian ribbed newt</name>
    <dbReference type="NCBI Taxonomy" id="8319"/>
    <lineage>
        <taxon>Eukaryota</taxon>
        <taxon>Metazoa</taxon>
        <taxon>Chordata</taxon>
        <taxon>Craniata</taxon>
        <taxon>Vertebrata</taxon>
        <taxon>Euteleostomi</taxon>
        <taxon>Amphibia</taxon>
        <taxon>Batrachia</taxon>
        <taxon>Caudata</taxon>
        <taxon>Salamandroidea</taxon>
        <taxon>Salamandridae</taxon>
        <taxon>Pleurodelinae</taxon>
        <taxon>Pleurodeles</taxon>
    </lineage>
</organism>
<reference evidence="10" key="1">
    <citation type="journal article" date="2022" name="bioRxiv">
        <title>Sequencing and chromosome-scale assembly of the giantPleurodeles waltlgenome.</title>
        <authorList>
            <person name="Brown T."/>
            <person name="Elewa A."/>
            <person name="Iarovenko S."/>
            <person name="Subramanian E."/>
            <person name="Araus A.J."/>
            <person name="Petzold A."/>
            <person name="Susuki M."/>
            <person name="Suzuki K.-i.T."/>
            <person name="Hayashi T."/>
            <person name="Toyoda A."/>
            <person name="Oliveira C."/>
            <person name="Osipova E."/>
            <person name="Leigh N.D."/>
            <person name="Simon A."/>
            <person name="Yun M.H."/>
        </authorList>
    </citation>
    <scope>NUCLEOTIDE SEQUENCE</scope>
    <source>
        <strain evidence="10">20211129_DDA</strain>
        <tissue evidence="10">Liver</tissue>
    </source>
</reference>
<proteinExistence type="inferred from homology"/>
<keyword evidence="11" id="KW-1185">Reference proteome</keyword>
<dbReference type="InterPro" id="IPR034736">
    <property type="entry name" value="ZF_C2H2_AKAP95"/>
</dbReference>
<evidence type="ECO:0000259" key="9">
    <source>
        <dbReference type="PROSITE" id="PS51799"/>
    </source>
</evidence>
<keyword evidence="4 7" id="KW-0863">Zinc-finger</keyword>
<feature type="compositionally biased region" description="Acidic residues" evidence="8">
    <location>
        <begin position="497"/>
        <end position="551"/>
    </location>
</feature>
<dbReference type="PANTHER" id="PTHR12190">
    <property type="entry name" value="A-KINASE ANCHOR PROTEIN AKAP 8"/>
    <property type="match status" value="1"/>
</dbReference>
<evidence type="ECO:0000256" key="5">
    <source>
        <dbReference type="ARBA" id="ARBA00022833"/>
    </source>
</evidence>
<dbReference type="GO" id="GO:0008270">
    <property type="term" value="F:zinc ion binding"/>
    <property type="evidence" value="ECO:0007669"/>
    <property type="project" value="UniProtKB-KW"/>
</dbReference>
<feature type="region of interest" description="Disordered" evidence="8">
    <location>
        <begin position="162"/>
        <end position="264"/>
    </location>
</feature>
<keyword evidence="2" id="KW-0479">Metal-binding</keyword>
<evidence type="ECO:0000256" key="3">
    <source>
        <dbReference type="ARBA" id="ARBA00022737"/>
    </source>
</evidence>
<dbReference type="GO" id="GO:0016363">
    <property type="term" value="C:nuclear matrix"/>
    <property type="evidence" value="ECO:0007669"/>
    <property type="project" value="TreeGrafter"/>
</dbReference>
<feature type="region of interest" description="Disordered" evidence="8">
    <location>
        <begin position="59"/>
        <end position="148"/>
    </location>
</feature>
<dbReference type="Pfam" id="PF04988">
    <property type="entry name" value="AKAP95"/>
    <property type="match status" value="1"/>
</dbReference>
<feature type="compositionally biased region" description="Basic and acidic residues" evidence="8">
    <location>
        <begin position="64"/>
        <end position="88"/>
    </location>
</feature>
<evidence type="ECO:0000313" key="11">
    <source>
        <dbReference type="Proteomes" id="UP001066276"/>
    </source>
</evidence>
<dbReference type="GO" id="GO:0034237">
    <property type="term" value="F:protein kinase A regulatory subunit binding"/>
    <property type="evidence" value="ECO:0007669"/>
    <property type="project" value="TreeGrafter"/>
</dbReference>
<dbReference type="PANTHER" id="PTHR12190:SF4">
    <property type="entry name" value="A-KINASE ANCHOR PROTEIN 8-LIKE"/>
    <property type="match status" value="1"/>
</dbReference>
<evidence type="ECO:0000256" key="8">
    <source>
        <dbReference type="SAM" id="MobiDB-lite"/>
    </source>
</evidence>
<accession>A0AAV7T8H6</accession>
<evidence type="ECO:0000313" key="10">
    <source>
        <dbReference type="EMBL" id="KAJ1172960.1"/>
    </source>
</evidence>
<dbReference type="GO" id="GO:0003677">
    <property type="term" value="F:DNA binding"/>
    <property type="evidence" value="ECO:0007669"/>
    <property type="project" value="InterPro"/>
</dbReference>
<evidence type="ECO:0000256" key="1">
    <source>
        <dbReference type="ARBA" id="ARBA00004123"/>
    </source>
</evidence>
<evidence type="ECO:0000256" key="7">
    <source>
        <dbReference type="PROSITE-ProRule" id="PRU01140"/>
    </source>
</evidence>
<sequence>MASYSGYGNWSSAGNRGYEDYGYGYEQNANTNASTYGYESYESYDSRSSLNDRDLYRSGYDYSEAQHDGDSAYEGRYDSSYGNRRDQFQTRARSNFGQRGQSWGRDGRKNRPMPAFSGRLSGQWNEPQPMGGWGSGVSGSPRPPSLFSQKAYPEINMFQGMRGFSGNRRFGGGGFKRGRGKTAKVWDGDKGQMQQHPQQKKKFNKKDGAAKKRKQTNTSGEPESKVAKNEEEDETTGEDKGEEGAEAGTNGEGKGEGAADTGSLTIQEEISEVKRKLQAGKKTQDRQKKRQRDRMVERIQYVCSLCKFRTYYDDEITNHFESKFHSDHFNFVGTKLPKQTADFLQEYVSNKYKKTEERRKLVEDINAAIQQIYRDQDLTKDLGMDHFIKKVEAAHCTACDLFIPMQFGILQKHLKSIDHNHNRKAMMEQSKKTSLVVAKSILNNKMISKKLERYLKGENPFTDDPKDQEAKDAEEGAEKDTGYAATEETEESKVEEGMETEVTGEDQTEVDEDTGDAAADEEQLLQGGEEDEEGPLAEEEEEEEEEAEAEGGEGRVKR</sequence>
<protein>
    <recommendedName>
        <fullName evidence="9">C2H2 AKAP95-type domain-containing protein</fullName>
    </recommendedName>
</protein>
<keyword evidence="6" id="KW-0539">Nucleus</keyword>
<keyword evidence="3" id="KW-0677">Repeat</keyword>
<feature type="domain" description="C2H2 AKAP95-type" evidence="9">
    <location>
        <begin position="396"/>
        <end position="419"/>
    </location>
</feature>